<sequence>MVKWGMGIAVVLALLSYWELALLAVICIPIIMVAIPTMVITAGAMLGVLLAKGLLILLLILIFG</sequence>
<protein>
    <submittedName>
        <fullName evidence="2">Uncharacterized protein</fullName>
    </submittedName>
</protein>
<name>A0A4Y3HVB6_9VIBR</name>
<feature type="transmembrane region" description="Helical" evidence="1">
    <location>
        <begin position="38"/>
        <end position="63"/>
    </location>
</feature>
<feature type="transmembrane region" description="Helical" evidence="1">
    <location>
        <begin position="7"/>
        <end position="32"/>
    </location>
</feature>
<keyword evidence="3" id="KW-1185">Reference proteome</keyword>
<dbReference type="RefSeq" id="WP_141345266.1">
    <property type="nucleotide sequence ID" value="NZ_BJLF01000007.1"/>
</dbReference>
<proteinExistence type="predicted"/>
<dbReference type="Proteomes" id="UP000318717">
    <property type="component" value="Unassembled WGS sequence"/>
</dbReference>
<keyword evidence="1" id="KW-0472">Membrane</keyword>
<accession>A0A4Y3HVB6</accession>
<dbReference type="AlphaFoldDB" id="A0A4Y3HVB6"/>
<organism evidence="2 3">
    <name type="scientific">Vibrio inusitatus NBRC 102082</name>
    <dbReference type="NCBI Taxonomy" id="1219070"/>
    <lineage>
        <taxon>Bacteria</taxon>
        <taxon>Pseudomonadati</taxon>
        <taxon>Pseudomonadota</taxon>
        <taxon>Gammaproteobacteria</taxon>
        <taxon>Vibrionales</taxon>
        <taxon>Vibrionaceae</taxon>
        <taxon>Vibrio</taxon>
    </lineage>
</organism>
<gene>
    <name evidence="2" type="ORF">VIN01S_17250</name>
</gene>
<comment type="caution">
    <text evidence="2">The sequence shown here is derived from an EMBL/GenBank/DDBJ whole genome shotgun (WGS) entry which is preliminary data.</text>
</comment>
<keyword evidence="1" id="KW-1133">Transmembrane helix</keyword>
<reference evidence="2 3" key="1">
    <citation type="submission" date="2019-06" db="EMBL/GenBank/DDBJ databases">
        <title>Whole genome shotgun sequence of Vibrio inusitatus NBRC 102082.</title>
        <authorList>
            <person name="Hosoyama A."/>
            <person name="Uohara A."/>
            <person name="Ohji S."/>
            <person name="Ichikawa N."/>
        </authorList>
    </citation>
    <scope>NUCLEOTIDE SEQUENCE [LARGE SCALE GENOMIC DNA]</scope>
    <source>
        <strain evidence="2 3">NBRC 102082</strain>
    </source>
</reference>
<keyword evidence="1" id="KW-0812">Transmembrane</keyword>
<dbReference type="EMBL" id="BJLF01000007">
    <property type="protein sequence ID" value="GEA50921.1"/>
    <property type="molecule type" value="Genomic_DNA"/>
</dbReference>
<evidence type="ECO:0000313" key="2">
    <source>
        <dbReference type="EMBL" id="GEA50921.1"/>
    </source>
</evidence>
<evidence type="ECO:0000256" key="1">
    <source>
        <dbReference type="SAM" id="Phobius"/>
    </source>
</evidence>
<evidence type="ECO:0000313" key="3">
    <source>
        <dbReference type="Proteomes" id="UP000318717"/>
    </source>
</evidence>